<evidence type="ECO:0008006" key="3">
    <source>
        <dbReference type="Google" id="ProtNLM"/>
    </source>
</evidence>
<dbReference type="EMBL" id="JACHGW010000002">
    <property type="protein sequence ID" value="MBB6050143.1"/>
    <property type="molecule type" value="Genomic_DNA"/>
</dbReference>
<keyword evidence="2" id="KW-1185">Reference proteome</keyword>
<dbReference type="InterPro" id="IPR017850">
    <property type="entry name" value="Alkaline_phosphatase_core_sf"/>
</dbReference>
<dbReference type="PANTHER" id="PTHR43737:SF1">
    <property type="entry name" value="DUF1501 DOMAIN-CONTAINING PROTEIN"/>
    <property type="match status" value="1"/>
</dbReference>
<reference evidence="1 2" key="1">
    <citation type="submission" date="2020-08" db="EMBL/GenBank/DDBJ databases">
        <title>Genomic Encyclopedia of Type Strains, Phase IV (KMG-IV): sequencing the most valuable type-strain genomes for metagenomic binning, comparative biology and taxonomic classification.</title>
        <authorList>
            <person name="Goeker M."/>
        </authorList>
    </citation>
    <scope>NUCLEOTIDE SEQUENCE [LARGE SCALE GENOMIC DNA]</scope>
    <source>
        <strain evidence="1 2">DSM 23562</strain>
    </source>
</reference>
<dbReference type="InterPro" id="IPR010869">
    <property type="entry name" value="DUF1501"/>
</dbReference>
<dbReference type="SUPFAM" id="SSF53649">
    <property type="entry name" value="Alkaline phosphatase-like"/>
    <property type="match status" value="1"/>
</dbReference>
<gene>
    <name evidence="1" type="ORF">HNQ39_001934</name>
</gene>
<protein>
    <recommendedName>
        <fullName evidence="3">DUF1501 domain-containing protein</fullName>
    </recommendedName>
</protein>
<evidence type="ECO:0000313" key="2">
    <source>
        <dbReference type="Proteomes" id="UP000520814"/>
    </source>
</evidence>
<dbReference type="Pfam" id="PF07394">
    <property type="entry name" value="DUF1501"/>
    <property type="match status" value="1"/>
</dbReference>
<evidence type="ECO:0000313" key="1">
    <source>
        <dbReference type="EMBL" id="MBB6050143.1"/>
    </source>
</evidence>
<dbReference type="AlphaFoldDB" id="A0A7W9SQG9"/>
<sequence>MNPDDHRLLTPLPRPLWEQGAGFPALALANLLADSPFAKPEGAGGRQNTRKKAKSCIFLFMFGGPSQVDLFDYKPELQKRDGQTIENEFRRGTKTKATLQASRRSFKQHGKSGLWCSDAFPQLARHMDKLAVVKSLYSDSFAHGSALLQMNSGRILQGHPSLGAWLSYGLGTLNKNLPDYVVMLDPRGGPTTGAPNWSSGFMPAKYQGTVLRTDSQPMLDLKPSAGTSREQQRRELDFLQVVNAEHERTHPGYSELAARIASYELAFKLQTTAPEALDLSKEDPRTLERYGINTPKPTWHPLAQGPAPFGRQCLTARRLVERGVRFVQLYSGGGGAGGQNTWDGHHGIEENLRLHCPEVDQPIAALLEDLEQRGLLDETLVVWGGEFGRMPVSETFNTGGKPGGRDHNPKGFTYWLAGAGVKAGTSYGETDELGEAAVVNRHHLRDLHATILHLMGLDHTRLTYPHGGLQEKLTGVLPTSIIQGVVA</sequence>
<dbReference type="Gene3D" id="3.40.720.10">
    <property type="entry name" value="Alkaline Phosphatase, subunit A"/>
    <property type="match status" value="1"/>
</dbReference>
<dbReference type="RefSeq" id="WP_184194522.1">
    <property type="nucleotide sequence ID" value="NZ_JACHGW010000002.1"/>
</dbReference>
<accession>A0A7W9SQG9</accession>
<proteinExistence type="predicted"/>
<comment type="caution">
    <text evidence="1">The sequence shown here is derived from an EMBL/GenBank/DDBJ whole genome shotgun (WGS) entry which is preliminary data.</text>
</comment>
<dbReference type="Proteomes" id="UP000520814">
    <property type="component" value="Unassembled WGS sequence"/>
</dbReference>
<dbReference type="PANTHER" id="PTHR43737">
    <property type="entry name" value="BLL7424 PROTEIN"/>
    <property type="match status" value="1"/>
</dbReference>
<name>A0A7W9SQG9_ARMRO</name>
<organism evidence="1 2">
    <name type="scientific">Armatimonas rosea</name>
    <dbReference type="NCBI Taxonomy" id="685828"/>
    <lineage>
        <taxon>Bacteria</taxon>
        <taxon>Bacillati</taxon>
        <taxon>Armatimonadota</taxon>
        <taxon>Armatimonadia</taxon>
        <taxon>Armatimonadales</taxon>
        <taxon>Armatimonadaceae</taxon>
        <taxon>Armatimonas</taxon>
    </lineage>
</organism>